<dbReference type="KEGG" id="nzs:SLY_0905"/>
<evidence type="ECO:0000313" key="1">
    <source>
        <dbReference type="EMBL" id="AGL90820.1"/>
    </source>
</evidence>
<organism evidence="1 2">
    <name type="scientific">Strawberry lethal yellows phytoplasma (CPA) str. NZSb11</name>
    <dbReference type="NCBI Taxonomy" id="980422"/>
    <lineage>
        <taxon>Bacteria</taxon>
        <taxon>Bacillati</taxon>
        <taxon>Mycoplasmatota</taxon>
        <taxon>Mollicutes</taxon>
        <taxon>Acholeplasmatales</taxon>
        <taxon>Acholeplasmataceae</taxon>
        <taxon>Candidatus Phytoplasma</taxon>
        <taxon>16SrXII (Stolbur group)</taxon>
    </lineage>
</organism>
<dbReference type="EMBL" id="CP002548">
    <property type="protein sequence ID" value="AGL90820.1"/>
    <property type="molecule type" value="Genomic_DNA"/>
</dbReference>
<sequence>MEEKDYLYLAEIIINLGSRSFEIILFSTDGGKRRKRKYLADENHTKAEITKFLKNKYLKDRNNAVKKIYSRCFKLLF</sequence>
<gene>
    <name evidence="1" type="ORF">SLY_0905</name>
</gene>
<dbReference type="PATRIC" id="fig|980422.3.peg.830"/>
<dbReference type="AlphaFoldDB" id="R4RN78"/>
<keyword evidence="2" id="KW-1185">Reference proteome</keyword>
<evidence type="ECO:0000313" key="2">
    <source>
        <dbReference type="Proteomes" id="UP000013941"/>
    </source>
</evidence>
<accession>R4RN78</accession>
<name>R4RN78_PHYAS</name>
<dbReference type="RefSeq" id="WP_015638237.1">
    <property type="nucleotide sequence ID" value="NC_021236.1"/>
</dbReference>
<reference evidence="1 2" key="1">
    <citation type="journal article" date="2013" name="BMC Genomics">
        <title>Comparison of the complete genome sequence of two closely related isolates of 'Candidatus Phytoplasma australiense' reveals genome plasticity.</title>
        <authorList>
            <person name="Andersen M.T."/>
            <person name="Liefting L.W."/>
            <person name="Havukkala I."/>
            <person name="Beever R.E."/>
        </authorList>
    </citation>
    <scope>NUCLEOTIDE SEQUENCE [LARGE SCALE GENOMIC DNA]</scope>
    <source>
        <strain evidence="1 2">NZSb11</strain>
    </source>
</reference>
<proteinExistence type="predicted"/>
<dbReference type="HOGENOM" id="CLU_2636557_0_0_14"/>
<dbReference type="Proteomes" id="UP000013941">
    <property type="component" value="Chromosome"/>
</dbReference>
<protein>
    <submittedName>
        <fullName evidence="1">Uncharacterized protein</fullName>
    </submittedName>
</protein>